<feature type="non-terminal residue" evidence="1">
    <location>
        <position position="1"/>
    </location>
</feature>
<accession>A0ABS7CHV0</accession>
<dbReference type="GO" id="GO:0016787">
    <property type="term" value="F:hydrolase activity"/>
    <property type="evidence" value="ECO:0007669"/>
    <property type="project" value="UniProtKB-KW"/>
</dbReference>
<organism evidence="1 2">
    <name type="scientific">Paenibacillus sepulcri</name>
    <dbReference type="NCBI Taxonomy" id="359917"/>
    <lineage>
        <taxon>Bacteria</taxon>
        <taxon>Bacillati</taxon>
        <taxon>Bacillota</taxon>
        <taxon>Bacilli</taxon>
        <taxon>Bacillales</taxon>
        <taxon>Paenibacillaceae</taxon>
        <taxon>Paenibacillus</taxon>
    </lineage>
</organism>
<gene>
    <name evidence="1" type="ORF">K0U00_41250</name>
</gene>
<keyword evidence="1" id="KW-0378">Hydrolase</keyword>
<dbReference type="Gene3D" id="3.40.50.1820">
    <property type="entry name" value="alpha/beta hydrolase"/>
    <property type="match status" value="1"/>
</dbReference>
<reference evidence="1 2" key="1">
    <citation type="submission" date="2021-07" db="EMBL/GenBank/DDBJ databases">
        <title>Paenibacillus radiodurans sp. nov., isolated from the southeastern edge of Tengger Desert.</title>
        <authorList>
            <person name="Zhang G."/>
        </authorList>
    </citation>
    <scope>NUCLEOTIDE SEQUENCE [LARGE SCALE GENOMIC DNA]</scope>
    <source>
        <strain evidence="1 2">CCM 7311</strain>
    </source>
</reference>
<comment type="caution">
    <text evidence="1">The sequence shown here is derived from an EMBL/GenBank/DDBJ whole genome shotgun (WGS) entry which is preliminary data.</text>
</comment>
<protein>
    <submittedName>
        <fullName evidence="1">Dienelactone hydrolase</fullName>
    </submittedName>
</protein>
<dbReference type="InterPro" id="IPR029058">
    <property type="entry name" value="AB_hydrolase_fold"/>
</dbReference>
<evidence type="ECO:0000313" key="2">
    <source>
        <dbReference type="Proteomes" id="UP001519887"/>
    </source>
</evidence>
<name>A0ABS7CHV0_9BACL</name>
<dbReference type="Proteomes" id="UP001519887">
    <property type="component" value="Unassembled WGS sequence"/>
</dbReference>
<dbReference type="EMBL" id="JAHZIK010002273">
    <property type="protein sequence ID" value="MBW7460510.1"/>
    <property type="molecule type" value="Genomic_DNA"/>
</dbReference>
<sequence>IDDRIGPVVISGYTNTFRDSILAKPHCADNYIPGLLQYAEMPDIWGLIAPRPLLIEAGQEDSGFPIQGAVKAIEHLRSIYRAANAEEELVQDIHSGKHEVSGRLAFDWLETNLNGRPECG</sequence>
<keyword evidence="2" id="KW-1185">Reference proteome</keyword>
<proteinExistence type="predicted"/>
<evidence type="ECO:0000313" key="1">
    <source>
        <dbReference type="EMBL" id="MBW7460510.1"/>
    </source>
</evidence>